<evidence type="ECO:0000256" key="1">
    <source>
        <dbReference type="SAM" id="MobiDB-lite"/>
    </source>
</evidence>
<sequence length="900" mass="102122">MERISWVERVSNEEVLERVDERRKLLKVIREIGRRTGWDTQIWVSHNIEVLRSVEGCSEVSMKQRRNERAGETGDPREKPPTSGIVRHDSHVRKSGRDHAWNRTREHVPTAELKEEQRAGGEPTLTTTEALESRRKGSVKEAAWCLCDVIFLTAFAHNCFRAEPFRALQQTHTPPIPQYPASLRHLLKRYDGNTSRLARRSDEALGVRVSVARITPSLLDLGCGAVRCNKRLPDSTTRPRHVSAVLAGSRVTLRGHRIAMRGHRIAKLAEAESSRESTNRATDQNSATANLAALMAVTSPDTGNRCVPMTNNQDDSVTVYYYLLQHSSGPDYPSPSSNHLKNFKSWRAELNQENTIAEQKQYPFQSLALPVREWVRPYESYRQAISSLCTYLFRVSILTGPPTKPAVVNFKQGINHPQQHAAGDQTKPVTKVSCGKLVNRHARTKRTCYAISSPFTYLICDSGSRSCTALASKHVQSSQKGSGFTFMQQPIEEKRRWPERQDLKQDKWKVCNYVTEFLSSCKTFLEKQVVLSHRWAMTPVWRRLQLAHLILRRISRTSSAARASYSARRQYFQQGKTHVFARPPGRSRSSIPPPHPLLILNGVSGLLKKKERAEGWQEGRRYTVIGAGVDIARGYREIVRGAVDPPSPFPNGLVPADLTANYRPPMSLMTPSMKEVYPPIYSPAFSHHILFPTCPATYSDRFCKCSQFTRIQAGSSSMRRLVLIHPVIVTYRMFRNMWEVIGDAGPIVWPASSRISIHWSVICKDIFKAIVYATQILELSVLRQRMEQGRQQVLRFLEYLNVLNFTVLSLLEPVSYLHWLLHRCEATPSLTELHFRDNRSPLAEQRRAPRPTHNARTSGGYLVNQLAARRHGYRWLCTQHGALSAGEVDNMPTAADVIQG</sequence>
<evidence type="ECO:0000313" key="3">
    <source>
        <dbReference type="Proteomes" id="UP001159363"/>
    </source>
</evidence>
<accession>A0ABQ9GFG6</accession>
<dbReference type="EMBL" id="JARBHB010000012">
    <property type="protein sequence ID" value="KAJ8871132.1"/>
    <property type="molecule type" value="Genomic_DNA"/>
</dbReference>
<dbReference type="Proteomes" id="UP001159363">
    <property type="component" value="Chromosome 11"/>
</dbReference>
<organism evidence="2 3">
    <name type="scientific">Dryococelus australis</name>
    <dbReference type="NCBI Taxonomy" id="614101"/>
    <lineage>
        <taxon>Eukaryota</taxon>
        <taxon>Metazoa</taxon>
        <taxon>Ecdysozoa</taxon>
        <taxon>Arthropoda</taxon>
        <taxon>Hexapoda</taxon>
        <taxon>Insecta</taxon>
        <taxon>Pterygota</taxon>
        <taxon>Neoptera</taxon>
        <taxon>Polyneoptera</taxon>
        <taxon>Phasmatodea</taxon>
        <taxon>Verophasmatodea</taxon>
        <taxon>Anareolatae</taxon>
        <taxon>Phasmatidae</taxon>
        <taxon>Eurycanthinae</taxon>
        <taxon>Dryococelus</taxon>
    </lineage>
</organism>
<comment type="caution">
    <text evidence="2">The sequence shown here is derived from an EMBL/GenBank/DDBJ whole genome shotgun (WGS) entry which is preliminary data.</text>
</comment>
<feature type="compositionally biased region" description="Basic and acidic residues" evidence="1">
    <location>
        <begin position="65"/>
        <end position="80"/>
    </location>
</feature>
<gene>
    <name evidence="2" type="ORF">PR048_027436</name>
</gene>
<protein>
    <submittedName>
        <fullName evidence="2">Uncharacterized protein</fullName>
    </submittedName>
</protein>
<proteinExistence type="predicted"/>
<feature type="region of interest" description="Disordered" evidence="1">
    <location>
        <begin position="60"/>
        <end position="133"/>
    </location>
</feature>
<reference evidence="2 3" key="1">
    <citation type="submission" date="2023-02" db="EMBL/GenBank/DDBJ databases">
        <title>LHISI_Scaffold_Assembly.</title>
        <authorList>
            <person name="Stuart O.P."/>
            <person name="Cleave R."/>
            <person name="Magrath M.J.L."/>
            <person name="Mikheyev A.S."/>
        </authorList>
    </citation>
    <scope>NUCLEOTIDE SEQUENCE [LARGE SCALE GENOMIC DNA]</scope>
    <source>
        <strain evidence="2">Daus_M_001</strain>
        <tissue evidence="2">Leg muscle</tissue>
    </source>
</reference>
<feature type="compositionally biased region" description="Basic and acidic residues" evidence="1">
    <location>
        <begin position="95"/>
        <end position="119"/>
    </location>
</feature>
<keyword evidence="3" id="KW-1185">Reference proteome</keyword>
<name>A0ABQ9GFG6_9NEOP</name>
<evidence type="ECO:0000313" key="2">
    <source>
        <dbReference type="EMBL" id="KAJ8871132.1"/>
    </source>
</evidence>